<organism evidence="1 2">
    <name type="scientific">Sulfitobacter noctilucicola</name>
    <dbReference type="NCBI Taxonomy" id="1342301"/>
    <lineage>
        <taxon>Bacteria</taxon>
        <taxon>Pseudomonadati</taxon>
        <taxon>Pseudomonadota</taxon>
        <taxon>Alphaproteobacteria</taxon>
        <taxon>Rhodobacterales</taxon>
        <taxon>Roseobacteraceae</taxon>
        <taxon>Sulfitobacter</taxon>
    </lineage>
</organism>
<accession>A0A7W6M7M1</accession>
<dbReference type="EMBL" id="JACIFU010000002">
    <property type="protein sequence ID" value="MBB4173940.1"/>
    <property type="molecule type" value="Genomic_DNA"/>
</dbReference>
<evidence type="ECO:0000313" key="1">
    <source>
        <dbReference type="EMBL" id="MBB4173940.1"/>
    </source>
</evidence>
<reference evidence="1 2" key="1">
    <citation type="submission" date="2020-08" db="EMBL/GenBank/DDBJ databases">
        <title>Genomic Encyclopedia of Type Strains, Phase IV (KMG-IV): sequencing the most valuable type-strain genomes for metagenomic binning, comparative biology and taxonomic classification.</title>
        <authorList>
            <person name="Goeker M."/>
        </authorList>
    </citation>
    <scope>NUCLEOTIDE SEQUENCE [LARGE SCALE GENOMIC DNA]</scope>
    <source>
        <strain evidence="1 2">DSM 101015</strain>
    </source>
</reference>
<proteinExistence type="predicted"/>
<dbReference type="Proteomes" id="UP000565745">
    <property type="component" value="Unassembled WGS sequence"/>
</dbReference>
<dbReference type="RefSeq" id="WP_152540601.1">
    <property type="nucleotide sequence ID" value="NZ_JACIFU010000002.1"/>
</dbReference>
<name>A0A7W6M7M1_9RHOB</name>
<comment type="caution">
    <text evidence="1">The sequence shown here is derived from an EMBL/GenBank/DDBJ whole genome shotgun (WGS) entry which is preliminary data.</text>
</comment>
<protein>
    <submittedName>
        <fullName evidence="1">Uncharacterized protein</fullName>
    </submittedName>
</protein>
<dbReference type="AlphaFoldDB" id="A0A7W6M7M1"/>
<gene>
    <name evidence="1" type="ORF">GGR93_001713</name>
</gene>
<evidence type="ECO:0000313" key="2">
    <source>
        <dbReference type="Proteomes" id="UP000565745"/>
    </source>
</evidence>
<sequence length="300" mass="34248">MQTIDRLFQAAKQRYDASQPSLAECYEITRACLTKLNTEATLRRFGEFRGAPNLEYWVAEGNGNLSRPYRPEMFISDLAEFERAVVSFQDQMDDDDITDPVTFEKVVYTVVSSFCLCYDVWKPKSRKTPGTFFEVFIGSVCQIRYPQPRFQMTKHIPIVVEVPDADAVDDGALQGNSVSTDLVITNTVTQQGAVIPLKITTRERIVQPFAHQRILDSAYPGRYRSYLTCISEVQRDDKTTTVKQICVPGTVALFQKHLSELSGLYYCDIPQRYARQDFTALIRVTGIANLFDDIDDWLNR</sequence>
<dbReference type="OrthoDB" id="2647392at2"/>
<keyword evidence="2" id="KW-1185">Reference proteome</keyword>